<feature type="repeat" description="Solcar" evidence="9">
    <location>
        <begin position="62"/>
        <end position="151"/>
    </location>
</feature>
<keyword evidence="4 9" id="KW-0812">Transmembrane</keyword>
<dbReference type="InterPro" id="IPR018108">
    <property type="entry name" value="MCP_transmembrane"/>
</dbReference>
<evidence type="ECO:0000256" key="3">
    <source>
        <dbReference type="ARBA" id="ARBA00022448"/>
    </source>
</evidence>
<dbReference type="Pfam" id="PF00153">
    <property type="entry name" value="Mito_carr"/>
    <property type="match status" value="3"/>
</dbReference>
<feature type="transmembrane region" description="Helical" evidence="11">
    <location>
        <begin position="228"/>
        <end position="251"/>
    </location>
</feature>
<dbReference type="SUPFAM" id="SSF103506">
    <property type="entry name" value="Mitochondrial carrier"/>
    <property type="match status" value="1"/>
</dbReference>
<keyword evidence="6 11" id="KW-1133">Transmembrane helix</keyword>
<evidence type="ECO:0000256" key="4">
    <source>
        <dbReference type="ARBA" id="ARBA00022692"/>
    </source>
</evidence>
<evidence type="ECO:0000256" key="6">
    <source>
        <dbReference type="ARBA" id="ARBA00022989"/>
    </source>
</evidence>
<evidence type="ECO:0000256" key="2">
    <source>
        <dbReference type="ARBA" id="ARBA00006375"/>
    </source>
</evidence>
<evidence type="ECO:0000256" key="10">
    <source>
        <dbReference type="RuleBase" id="RU000488"/>
    </source>
</evidence>
<organism evidence="12">
    <name type="scientific">Arcella intermedia</name>
    <dbReference type="NCBI Taxonomy" id="1963864"/>
    <lineage>
        <taxon>Eukaryota</taxon>
        <taxon>Amoebozoa</taxon>
        <taxon>Tubulinea</taxon>
        <taxon>Elardia</taxon>
        <taxon>Arcellinida</taxon>
        <taxon>Sphaerothecina</taxon>
        <taxon>Arcellidae</taxon>
        <taxon>Arcella</taxon>
    </lineage>
</organism>
<comment type="similarity">
    <text evidence="2 10">Belongs to the mitochondrial carrier (TC 2.A.29) family.</text>
</comment>
<protein>
    <recommendedName>
        <fullName evidence="13">Mitochondrial carrier protein</fullName>
    </recommendedName>
</protein>
<feature type="transmembrane region" description="Helical" evidence="11">
    <location>
        <begin position="27"/>
        <end position="50"/>
    </location>
</feature>
<accession>A0A6B2LDK3</accession>
<evidence type="ECO:0000256" key="1">
    <source>
        <dbReference type="ARBA" id="ARBA00004225"/>
    </source>
</evidence>
<evidence type="ECO:0008006" key="13">
    <source>
        <dbReference type="Google" id="ProtNLM"/>
    </source>
</evidence>
<reference evidence="12" key="1">
    <citation type="journal article" date="2020" name="J. Eukaryot. Microbiol.">
        <title>De novo Sequencing, Assembly and Annotation of the Transcriptome for the Free-Living Testate Amoeba Arcella intermedia.</title>
        <authorList>
            <person name="Ribeiro G.M."/>
            <person name="Porfirio-Sousa A.L."/>
            <person name="Maurer-Alcala X.X."/>
            <person name="Katz L.A."/>
            <person name="Lahr D.J.G."/>
        </authorList>
    </citation>
    <scope>NUCLEOTIDE SEQUENCE</scope>
</reference>
<evidence type="ECO:0000256" key="11">
    <source>
        <dbReference type="SAM" id="Phobius"/>
    </source>
</evidence>
<dbReference type="InterPro" id="IPR050567">
    <property type="entry name" value="Mitochondrial_Carrier"/>
</dbReference>
<evidence type="ECO:0000313" key="12">
    <source>
        <dbReference type="EMBL" id="NDV35116.1"/>
    </source>
</evidence>
<keyword evidence="7" id="KW-0496">Mitochondrion</keyword>
<evidence type="ECO:0000256" key="9">
    <source>
        <dbReference type="PROSITE-ProRule" id="PRU00282"/>
    </source>
</evidence>
<evidence type="ECO:0000256" key="5">
    <source>
        <dbReference type="ARBA" id="ARBA00022737"/>
    </source>
</evidence>
<proteinExistence type="inferred from homology"/>
<name>A0A6B2LDK3_9EUKA</name>
<dbReference type="EMBL" id="GIBP01006147">
    <property type="protein sequence ID" value="NDV35116.1"/>
    <property type="molecule type" value="Transcribed_RNA"/>
</dbReference>
<keyword evidence="3 10" id="KW-0813">Transport</keyword>
<dbReference type="Gene3D" id="1.50.40.10">
    <property type="entry name" value="Mitochondrial carrier domain"/>
    <property type="match status" value="1"/>
</dbReference>
<evidence type="ECO:0000256" key="8">
    <source>
        <dbReference type="ARBA" id="ARBA00023136"/>
    </source>
</evidence>
<dbReference type="InterPro" id="IPR002067">
    <property type="entry name" value="MCP"/>
</dbReference>
<dbReference type="PANTHER" id="PTHR45624">
    <property type="entry name" value="MITOCHONDRIAL BASIC AMINO ACIDS TRANSPORTER-RELATED"/>
    <property type="match status" value="1"/>
</dbReference>
<dbReference type="GO" id="GO:0022857">
    <property type="term" value="F:transmembrane transporter activity"/>
    <property type="evidence" value="ECO:0007669"/>
    <property type="project" value="TreeGrafter"/>
</dbReference>
<dbReference type="GO" id="GO:0031966">
    <property type="term" value="C:mitochondrial membrane"/>
    <property type="evidence" value="ECO:0007669"/>
    <property type="project" value="UniProtKB-SubCell"/>
</dbReference>
<evidence type="ECO:0000256" key="7">
    <source>
        <dbReference type="ARBA" id="ARBA00023128"/>
    </source>
</evidence>
<keyword evidence="8 9" id="KW-0472">Membrane</keyword>
<dbReference type="PROSITE" id="PS50920">
    <property type="entry name" value="SOLCAR"/>
    <property type="match status" value="3"/>
</dbReference>
<comment type="subcellular location">
    <subcellularLocation>
        <location evidence="1">Mitochondrion membrane</location>
        <topology evidence="1">Multi-pass membrane protein</topology>
    </subcellularLocation>
</comment>
<dbReference type="AlphaFoldDB" id="A0A6B2LDK3"/>
<dbReference type="InterPro" id="IPR023395">
    <property type="entry name" value="MCP_dom_sf"/>
</dbReference>
<dbReference type="PRINTS" id="PR00926">
    <property type="entry name" value="MITOCARRIER"/>
</dbReference>
<feature type="repeat" description="Solcar" evidence="9">
    <location>
        <begin position="1"/>
        <end position="55"/>
    </location>
</feature>
<keyword evidence="5" id="KW-0677">Repeat</keyword>
<sequence length="260" mass="29127">MQISQNKYPSVWSAVSSTWKQAGFRGFYRGVAGPLMVVPLINAIVFGSYGQAKRWFGKDKDLTLTQLSLCGAWAGFVNSAVVGPIELVKTLMQKQLNYPDQPKKYKHSLDCAYKILKNNPRDILHGMVPTIYREVPAYFAQFWVYETVVRKVLTKQNQTVEDLSAPQLMIAGALAGAGCWLASYPMDVVKNNIQADYPRAIYKKHKFLFDGGFLHCARQIYAAKGVKGFWTGLAPFMTGVLPANAALFLAYEWTIKHLTT</sequence>
<feature type="repeat" description="Solcar" evidence="9">
    <location>
        <begin position="163"/>
        <end position="257"/>
    </location>
</feature>